<dbReference type="Proteomes" id="UP000076858">
    <property type="component" value="Unassembled WGS sequence"/>
</dbReference>
<gene>
    <name evidence="2" type="ORF">APZ42_034234</name>
</gene>
<proteinExistence type="predicted"/>
<dbReference type="AlphaFoldDB" id="A0A164KBB3"/>
<feature type="compositionally biased region" description="Polar residues" evidence="1">
    <location>
        <begin position="179"/>
        <end position="196"/>
    </location>
</feature>
<evidence type="ECO:0000256" key="1">
    <source>
        <dbReference type="SAM" id="MobiDB-lite"/>
    </source>
</evidence>
<comment type="caution">
    <text evidence="2">The sequence shown here is derived from an EMBL/GenBank/DDBJ whole genome shotgun (WGS) entry which is preliminary data.</text>
</comment>
<accession>A0A164KBB3</accession>
<feature type="region of interest" description="Disordered" evidence="1">
    <location>
        <begin position="172"/>
        <end position="196"/>
    </location>
</feature>
<organism evidence="2 3">
    <name type="scientific">Daphnia magna</name>
    <dbReference type="NCBI Taxonomy" id="35525"/>
    <lineage>
        <taxon>Eukaryota</taxon>
        <taxon>Metazoa</taxon>
        <taxon>Ecdysozoa</taxon>
        <taxon>Arthropoda</taxon>
        <taxon>Crustacea</taxon>
        <taxon>Branchiopoda</taxon>
        <taxon>Diplostraca</taxon>
        <taxon>Cladocera</taxon>
        <taxon>Anomopoda</taxon>
        <taxon>Daphniidae</taxon>
        <taxon>Daphnia</taxon>
    </lineage>
</organism>
<protein>
    <submittedName>
        <fullName evidence="2">Uncharacterized protein</fullName>
    </submittedName>
</protein>
<sequence>MERTIQISRTFSLINYEIQHTVNKKLKPVLHTNRLKLNIRRKQETTDEEEILQNLPENVEAQRRPTIHQRRQSRPRKLLERNKTKNITGSFWIGSFGTVYSQEIILITPLEYWRMVNNKKYGSNNMKVGPTGLSFTATPTEEGKWYAIKEYQTLNCIAQQITLRQEKPDRPIESPFGLLNTTQQEGQFSQNQNTIV</sequence>
<name>A0A164KBB3_9CRUS</name>
<dbReference type="OrthoDB" id="6364599at2759"/>
<evidence type="ECO:0000313" key="2">
    <source>
        <dbReference type="EMBL" id="KZS03115.1"/>
    </source>
</evidence>
<dbReference type="EMBL" id="LRGB01003341">
    <property type="protein sequence ID" value="KZS03115.1"/>
    <property type="molecule type" value="Genomic_DNA"/>
</dbReference>
<keyword evidence="3" id="KW-1185">Reference proteome</keyword>
<reference evidence="2 3" key="1">
    <citation type="submission" date="2016-03" db="EMBL/GenBank/DDBJ databases">
        <title>EvidentialGene: Evidence-directed Construction of Genes on Genomes.</title>
        <authorList>
            <person name="Gilbert D.G."/>
            <person name="Choi J.-H."/>
            <person name="Mockaitis K."/>
            <person name="Colbourne J."/>
            <person name="Pfrender M."/>
        </authorList>
    </citation>
    <scope>NUCLEOTIDE SEQUENCE [LARGE SCALE GENOMIC DNA]</scope>
    <source>
        <strain evidence="2 3">Xinb3</strain>
        <tissue evidence="2">Complete organism</tissue>
    </source>
</reference>
<evidence type="ECO:0000313" key="3">
    <source>
        <dbReference type="Proteomes" id="UP000076858"/>
    </source>
</evidence>